<evidence type="ECO:0000256" key="2">
    <source>
        <dbReference type="ARBA" id="ARBA00010742"/>
    </source>
</evidence>
<dbReference type="RefSeq" id="WP_258798889.1">
    <property type="nucleotide sequence ID" value="NZ_JANTHX010000007.1"/>
</dbReference>
<feature type="signal peptide" evidence="4">
    <location>
        <begin position="1"/>
        <end position="19"/>
    </location>
</feature>
<keyword evidence="7" id="KW-1185">Reference proteome</keyword>
<dbReference type="EMBL" id="JANTHX010000007">
    <property type="protein sequence ID" value="MCS0499810.1"/>
    <property type="molecule type" value="Genomic_DNA"/>
</dbReference>
<dbReference type="Pfam" id="PF09084">
    <property type="entry name" value="NMT1"/>
    <property type="match status" value="1"/>
</dbReference>
<feature type="domain" description="SsuA/THI5-like" evidence="5">
    <location>
        <begin position="57"/>
        <end position="252"/>
    </location>
</feature>
<dbReference type="PANTHER" id="PTHR30024">
    <property type="entry name" value="ALIPHATIC SULFONATES-BINDING PROTEIN-RELATED"/>
    <property type="match status" value="1"/>
</dbReference>
<evidence type="ECO:0000313" key="7">
    <source>
        <dbReference type="Proteomes" id="UP001205337"/>
    </source>
</evidence>
<evidence type="ECO:0000256" key="3">
    <source>
        <dbReference type="ARBA" id="ARBA00022729"/>
    </source>
</evidence>
<dbReference type="PROSITE" id="PS51257">
    <property type="entry name" value="PROKAR_LIPOPROTEIN"/>
    <property type="match status" value="1"/>
</dbReference>
<comment type="similarity">
    <text evidence="2">Belongs to the bacterial solute-binding protein SsuA/TauA family.</text>
</comment>
<gene>
    <name evidence="6" type="ORF">NUH29_09645</name>
</gene>
<sequence length="338" mass="35420">MMKARFLAIPVVAMALVLAGCSTSGDSGDGGDGDDLTIRIIGIGTPDFSAVDVEKWKQNLEDAGFSVDFKSVEEEDAALRAVVAGAADVYIGSLPSMITAVQNTEAPVELVAVNAQATDYVVLAQNDIESIDDLEGKTIAVNTPGSAGDTIMKLALDAEGFDIDSPDYVVIGGTSARVAALQAGQVQATVAHLVSAEAAIETGQFHALLYCGPALGPYVQTGLIASTDFTAKTEVAQKAVDALIDAERWAASDKDGYIELSQSVDTESSDALRDSAYDGFVDIDFFGVDGGLSDDLIDSWIQTSIDAGDFDAATIPDKSEWLNSTFVDDYLSRNGTFQ</sequence>
<dbReference type="Proteomes" id="UP001205337">
    <property type="component" value="Unassembled WGS sequence"/>
</dbReference>
<protein>
    <submittedName>
        <fullName evidence="6">ABC transporter substrate-binding protein</fullName>
    </submittedName>
</protein>
<evidence type="ECO:0000313" key="6">
    <source>
        <dbReference type="EMBL" id="MCS0499810.1"/>
    </source>
</evidence>
<reference evidence="6 7" key="1">
    <citation type="submission" date="2022-08" db="EMBL/GenBank/DDBJ databases">
        <authorList>
            <person name="Li F."/>
        </authorList>
    </citation>
    <scope>NUCLEOTIDE SEQUENCE [LARGE SCALE GENOMIC DNA]</scope>
    <source>
        <strain evidence="6 7">10F1B-8-1</strain>
    </source>
</reference>
<dbReference type="Gene3D" id="3.40.190.10">
    <property type="entry name" value="Periplasmic binding protein-like II"/>
    <property type="match status" value="2"/>
</dbReference>
<comment type="caution">
    <text evidence="6">The sequence shown here is derived from an EMBL/GenBank/DDBJ whole genome shotgun (WGS) entry which is preliminary data.</text>
</comment>
<dbReference type="PANTHER" id="PTHR30024:SF47">
    <property type="entry name" value="TAURINE-BINDING PERIPLASMIC PROTEIN"/>
    <property type="match status" value="1"/>
</dbReference>
<evidence type="ECO:0000256" key="1">
    <source>
        <dbReference type="ARBA" id="ARBA00004418"/>
    </source>
</evidence>
<keyword evidence="3 4" id="KW-0732">Signal</keyword>
<evidence type="ECO:0000259" key="5">
    <source>
        <dbReference type="Pfam" id="PF09084"/>
    </source>
</evidence>
<proteinExistence type="inferred from homology"/>
<dbReference type="SUPFAM" id="SSF53850">
    <property type="entry name" value="Periplasmic binding protein-like II"/>
    <property type="match status" value="1"/>
</dbReference>
<name>A0ABT1ZGT0_9MICO</name>
<evidence type="ECO:0000256" key="4">
    <source>
        <dbReference type="SAM" id="SignalP"/>
    </source>
</evidence>
<accession>A0ABT1ZGT0</accession>
<organism evidence="6 7">
    <name type="scientific">Protaetiibacter mangrovi</name>
    <dbReference type="NCBI Taxonomy" id="2970926"/>
    <lineage>
        <taxon>Bacteria</taxon>
        <taxon>Bacillati</taxon>
        <taxon>Actinomycetota</taxon>
        <taxon>Actinomycetes</taxon>
        <taxon>Micrococcales</taxon>
        <taxon>Microbacteriaceae</taxon>
        <taxon>Protaetiibacter</taxon>
    </lineage>
</organism>
<feature type="chain" id="PRO_5047411172" evidence="4">
    <location>
        <begin position="20"/>
        <end position="338"/>
    </location>
</feature>
<dbReference type="InterPro" id="IPR015168">
    <property type="entry name" value="SsuA/THI5"/>
</dbReference>
<comment type="subcellular location">
    <subcellularLocation>
        <location evidence="1">Periplasm</location>
    </subcellularLocation>
</comment>